<gene>
    <name evidence="1" type="ORF">MNBD_CHLOROFLEXI01-930</name>
</gene>
<name>A0A3B0UT56_9ZZZZ</name>
<accession>A0A3B0UT56</accession>
<organism evidence="1">
    <name type="scientific">hydrothermal vent metagenome</name>
    <dbReference type="NCBI Taxonomy" id="652676"/>
    <lineage>
        <taxon>unclassified sequences</taxon>
        <taxon>metagenomes</taxon>
        <taxon>ecological metagenomes</taxon>
    </lineage>
</organism>
<protein>
    <recommendedName>
        <fullName evidence="2">Glutaredoxin family protein</fullName>
    </recommendedName>
</protein>
<sequence length="84" mass="9083">MLSVTLYTKAGCGLCDEVKVVLNGLQASHPHQLIEVDITQDTALFEKYRFTIPVVKVGSQILAAPITAVQLQKTLQTAASQKSL</sequence>
<dbReference type="PANTHER" id="PTHR33558">
    <property type="entry name" value="GLUTAREDOXIN-LIKE PROTEIN C5ORF63 HOMOLOG"/>
    <property type="match status" value="1"/>
</dbReference>
<dbReference type="Gene3D" id="3.40.30.10">
    <property type="entry name" value="Glutaredoxin"/>
    <property type="match status" value="1"/>
</dbReference>
<proteinExistence type="predicted"/>
<dbReference type="PANTHER" id="PTHR33558:SF1">
    <property type="entry name" value="GLUTAREDOXIN-LIKE PROTEIN C5ORF63 HOMOLOG"/>
    <property type="match status" value="1"/>
</dbReference>
<evidence type="ECO:0008006" key="2">
    <source>
        <dbReference type="Google" id="ProtNLM"/>
    </source>
</evidence>
<dbReference type="EMBL" id="UOEU01000227">
    <property type="protein sequence ID" value="VAW31473.1"/>
    <property type="molecule type" value="Genomic_DNA"/>
</dbReference>
<dbReference type="AlphaFoldDB" id="A0A3B0UT56"/>
<evidence type="ECO:0000313" key="1">
    <source>
        <dbReference type="EMBL" id="VAW31473.1"/>
    </source>
</evidence>
<dbReference type="InterPro" id="IPR052565">
    <property type="entry name" value="Glutaredoxin-like_YDR286C"/>
</dbReference>
<reference evidence="1" key="1">
    <citation type="submission" date="2018-06" db="EMBL/GenBank/DDBJ databases">
        <authorList>
            <person name="Zhirakovskaya E."/>
        </authorList>
    </citation>
    <scope>NUCLEOTIDE SEQUENCE</scope>
</reference>
<dbReference type="InterPro" id="IPR008554">
    <property type="entry name" value="Glutaredoxin-like"/>
</dbReference>
<dbReference type="InterPro" id="IPR036249">
    <property type="entry name" value="Thioredoxin-like_sf"/>
</dbReference>
<dbReference type="SUPFAM" id="SSF52833">
    <property type="entry name" value="Thioredoxin-like"/>
    <property type="match status" value="1"/>
</dbReference>
<dbReference type="Pfam" id="PF05768">
    <property type="entry name" value="Glrx-like"/>
    <property type="match status" value="1"/>
</dbReference>